<dbReference type="GO" id="GO:0030246">
    <property type="term" value="F:carbohydrate binding"/>
    <property type="evidence" value="ECO:0007669"/>
    <property type="project" value="InterPro"/>
</dbReference>
<dbReference type="InterPro" id="IPR005084">
    <property type="entry name" value="CBM6"/>
</dbReference>
<dbReference type="AlphaFoldDB" id="A0A291QLK8"/>
<keyword evidence="3" id="KW-1185">Reference proteome</keyword>
<name>A0A291QLK8_9ACTN</name>
<evidence type="ECO:0000313" key="2">
    <source>
        <dbReference type="EMBL" id="ATL32710.1"/>
    </source>
</evidence>
<dbReference type="EMBL" id="CP022685">
    <property type="protein sequence ID" value="ATL32710.1"/>
    <property type="molecule type" value="Genomic_DNA"/>
</dbReference>
<dbReference type="Pfam" id="PF03422">
    <property type="entry name" value="CBM_6"/>
    <property type="match status" value="1"/>
</dbReference>
<reference evidence="2 3" key="1">
    <citation type="submission" date="2017-08" db="EMBL/GenBank/DDBJ databases">
        <title>Complete Genome Sequence of Streptomyces formicae KY5, the formicamycin producer.</title>
        <authorList>
            <person name="Holmes N.A."/>
            <person name="Devine R."/>
            <person name="Qin Z."/>
            <person name="Seipke R.F."/>
            <person name="Wilkinson B."/>
            <person name="Hutchings M.I."/>
        </authorList>
    </citation>
    <scope>NUCLEOTIDE SEQUENCE [LARGE SCALE GENOMIC DNA]</scope>
    <source>
        <strain evidence="2 3">KY5</strain>
    </source>
</reference>
<proteinExistence type="predicted"/>
<dbReference type="CDD" id="cd04084">
    <property type="entry name" value="CBM6_xylanase-like"/>
    <property type="match status" value="1"/>
</dbReference>
<feature type="domain" description="CBM6" evidence="1">
    <location>
        <begin position="11"/>
        <end position="51"/>
    </location>
</feature>
<organism evidence="2 3">
    <name type="scientific">Streptomyces formicae</name>
    <dbReference type="NCBI Taxonomy" id="1616117"/>
    <lineage>
        <taxon>Bacteria</taxon>
        <taxon>Bacillati</taxon>
        <taxon>Actinomycetota</taxon>
        <taxon>Actinomycetes</taxon>
        <taxon>Kitasatosporales</taxon>
        <taxon>Streptomycetaceae</taxon>
        <taxon>Streptomyces</taxon>
    </lineage>
</organism>
<dbReference type="Proteomes" id="UP000221011">
    <property type="component" value="Chromosome"/>
</dbReference>
<sequence length="62" mass="6489">MSVEGVSKVGYKLSSPYGVGAVELRADAPDGKLLATTPVPNTGGWDTYQDTPDVDAVRFTTS</sequence>
<evidence type="ECO:0000313" key="3">
    <source>
        <dbReference type="Proteomes" id="UP000221011"/>
    </source>
</evidence>
<gene>
    <name evidence="2" type="ORF">KY5_7692</name>
</gene>
<evidence type="ECO:0000259" key="1">
    <source>
        <dbReference type="Pfam" id="PF03422"/>
    </source>
</evidence>
<accession>A0A291QLK8</accession>
<dbReference type="InterPro" id="IPR008979">
    <property type="entry name" value="Galactose-bd-like_sf"/>
</dbReference>
<dbReference type="Gene3D" id="2.60.120.260">
    <property type="entry name" value="Galactose-binding domain-like"/>
    <property type="match status" value="1"/>
</dbReference>
<protein>
    <submittedName>
        <fullName evidence="2">Cytochrome</fullName>
    </submittedName>
</protein>
<dbReference type="KEGG" id="sfk:KY5_7692"/>
<dbReference type="SUPFAM" id="SSF49785">
    <property type="entry name" value="Galactose-binding domain-like"/>
    <property type="match status" value="1"/>
</dbReference>